<evidence type="ECO:0000256" key="2">
    <source>
        <dbReference type="ARBA" id="ARBA00009137"/>
    </source>
</evidence>
<feature type="transmembrane region" description="Helical" evidence="12">
    <location>
        <begin position="74"/>
        <end position="95"/>
    </location>
</feature>
<dbReference type="PANTHER" id="PTHR32024">
    <property type="entry name" value="TRK SYSTEM POTASSIUM UPTAKE PROTEIN TRKG-RELATED"/>
    <property type="match status" value="1"/>
</dbReference>
<feature type="transmembrane region" description="Helical" evidence="12">
    <location>
        <begin position="140"/>
        <end position="167"/>
    </location>
</feature>
<reference evidence="14" key="1">
    <citation type="journal article" date="2019" name="Int. J. Syst. Evol. Microbiol.">
        <title>The Global Catalogue of Microorganisms (GCM) 10K type strain sequencing project: providing services to taxonomists for standard genome sequencing and annotation.</title>
        <authorList>
            <consortium name="The Broad Institute Genomics Platform"/>
            <consortium name="The Broad Institute Genome Sequencing Center for Infectious Disease"/>
            <person name="Wu L."/>
            <person name="Ma J."/>
        </authorList>
    </citation>
    <scope>NUCLEOTIDE SEQUENCE [LARGE SCALE GENOMIC DNA]</scope>
    <source>
        <strain evidence="14">KCTC 42808</strain>
    </source>
</reference>
<dbReference type="PANTHER" id="PTHR32024:SF2">
    <property type="entry name" value="TRK SYSTEM POTASSIUM UPTAKE PROTEIN TRKG-RELATED"/>
    <property type="match status" value="1"/>
</dbReference>
<evidence type="ECO:0000313" key="14">
    <source>
        <dbReference type="Proteomes" id="UP001597467"/>
    </source>
</evidence>
<evidence type="ECO:0000256" key="10">
    <source>
        <dbReference type="ARBA" id="ARBA00023065"/>
    </source>
</evidence>
<evidence type="ECO:0000256" key="8">
    <source>
        <dbReference type="ARBA" id="ARBA00022958"/>
    </source>
</evidence>
<name>A0ABW5K3F1_9FLAO</name>
<dbReference type="InterPro" id="IPR003445">
    <property type="entry name" value="Cat_transpt"/>
</dbReference>
<dbReference type="Proteomes" id="UP001597467">
    <property type="component" value="Unassembled WGS sequence"/>
</dbReference>
<evidence type="ECO:0000256" key="11">
    <source>
        <dbReference type="ARBA" id="ARBA00023136"/>
    </source>
</evidence>
<feature type="transmembrane region" description="Helical" evidence="12">
    <location>
        <begin position="12"/>
        <end position="36"/>
    </location>
</feature>
<evidence type="ECO:0000256" key="1">
    <source>
        <dbReference type="ARBA" id="ARBA00004429"/>
    </source>
</evidence>
<evidence type="ECO:0000256" key="9">
    <source>
        <dbReference type="ARBA" id="ARBA00022989"/>
    </source>
</evidence>
<evidence type="ECO:0000256" key="6">
    <source>
        <dbReference type="ARBA" id="ARBA00022538"/>
    </source>
</evidence>
<sequence length="500" mass="55622">MRAIKLNYKIIFHFLGLLLLFNGGFMLLSSLISYIYQDGVTYKLFLSGIVTLIIGVIAMVATRKHSKEMNKREGYIVVTFGWIVMSLSGTLPYVFTESIPHFTDAFFETMSGFTTTGASILDDIEAVPEGVLFWRSLTHWIGGMGIIVLAIAILPLLGIGGMQLFAAEAPGPSTDKLHPRITDTAKRLWLIYFGYTIAETILLQVAGMSFFDAINHSLCTLSTGGFSTKNASVAYWNNEPIIQYIIIVFMFLAGTNFVLSYFAFKGKVQKVIHDEEFKLYFKFIAIFTAIVALIIYFRADLTESTIVHPMVWGEGESAFRHALFQVLSVITTTGFVTADYTLWTPFLVVFFFGIMFLGGSAGSTSGGVKVVRHLVLIKNGFLEFKRTLHPNAIVPVRYNKKAISGEIVFNILAFFILYMLSFIVGALVFSMMGINFESSIGLAASSLGNVGPALGNFGPVNNYGALPDLGKWWCSFLMLIGRLELFTVLILFTPFFWRNR</sequence>
<gene>
    <name evidence="13" type="ORF">ACFSSB_14045</name>
</gene>
<feature type="transmembrane region" description="Helical" evidence="12">
    <location>
        <begin position="42"/>
        <end position="62"/>
    </location>
</feature>
<feature type="transmembrane region" description="Helical" evidence="12">
    <location>
        <begin position="241"/>
        <end position="264"/>
    </location>
</feature>
<dbReference type="EMBL" id="JBHULM010000011">
    <property type="protein sequence ID" value="MFD2543449.1"/>
    <property type="molecule type" value="Genomic_DNA"/>
</dbReference>
<evidence type="ECO:0000256" key="3">
    <source>
        <dbReference type="ARBA" id="ARBA00022448"/>
    </source>
</evidence>
<keyword evidence="7 12" id="KW-0812">Transmembrane</keyword>
<feature type="transmembrane region" description="Helical" evidence="12">
    <location>
        <begin position="476"/>
        <end position="497"/>
    </location>
</feature>
<feature type="transmembrane region" description="Helical" evidence="12">
    <location>
        <begin position="188"/>
        <end position="211"/>
    </location>
</feature>
<feature type="transmembrane region" description="Helical" evidence="12">
    <location>
        <begin position="279"/>
        <end position="299"/>
    </location>
</feature>
<evidence type="ECO:0000256" key="7">
    <source>
        <dbReference type="ARBA" id="ARBA00022692"/>
    </source>
</evidence>
<comment type="similarity">
    <text evidence="2">Belongs to the TrkH potassium transport family.</text>
</comment>
<keyword evidence="3" id="KW-0813">Transport</keyword>
<feature type="transmembrane region" description="Helical" evidence="12">
    <location>
        <begin position="407"/>
        <end position="429"/>
    </location>
</feature>
<keyword evidence="4" id="KW-1003">Cell membrane</keyword>
<dbReference type="RefSeq" id="WP_379905334.1">
    <property type="nucleotide sequence ID" value="NZ_JBHULM010000011.1"/>
</dbReference>
<keyword evidence="11 12" id="KW-0472">Membrane</keyword>
<dbReference type="InterPro" id="IPR004772">
    <property type="entry name" value="TrkH"/>
</dbReference>
<evidence type="ECO:0000256" key="5">
    <source>
        <dbReference type="ARBA" id="ARBA00022519"/>
    </source>
</evidence>
<comment type="subcellular location">
    <subcellularLocation>
        <location evidence="1">Cell inner membrane</location>
        <topology evidence="1">Multi-pass membrane protein</topology>
    </subcellularLocation>
</comment>
<dbReference type="PIRSF" id="PIRSF006247">
    <property type="entry name" value="TrkH"/>
    <property type="match status" value="1"/>
</dbReference>
<evidence type="ECO:0000256" key="12">
    <source>
        <dbReference type="SAM" id="Phobius"/>
    </source>
</evidence>
<keyword evidence="9 12" id="KW-1133">Transmembrane helix</keyword>
<protein>
    <submittedName>
        <fullName evidence="13">TrkH family potassium uptake protein</fullName>
    </submittedName>
</protein>
<evidence type="ECO:0000256" key="4">
    <source>
        <dbReference type="ARBA" id="ARBA00022475"/>
    </source>
</evidence>
<accession>A0ABW5K3F1</accession>
<feature type="transmembrane region" description="Helical" evidence="12">
    <location>
        <begin position="342"/>
        <end position="362"/>
    </location>
</feature>
<keyword evidence="6" id="KW-0633">Potassium transport</keyword>
<evidence type="ECO:0000313" key="13">
    <source>
        <dbReference type="EMBL" id="MFD2543449.1"/>
    </source>
</evidence>
<organism evidence="13 14">
    <name type="scientific">Lacinutrix gracilariae</name>
    <dbReference type="NCBI Taxonomy" id="1747198"/>
    <lineage>
        <taxon>Bacteria</taxon>
        <taxon>Pseudomonadati</taxon>
        <taxon>Bacteroidota</taxon>
        <taxon>Flavobacteriia</taxon>
        <taxon>Flavobacteriales</taxon>
        <taxon>Flavobacteriaceae</taxon>
        <taxon>Lacinutrix</taxon>
    </lineage>
</organism>
<keyword evidence="14" id="KW-1185">Reference proteome</keyword>
<comment type="caution">
    <text evidence="13">The sequence shown here is derived from an EMBL/GenBank/DDBJ whole genome shotgun (WGS) entry which is preliminary data.</text>
</comment>
<proteinExistence type="inferred from homology"/>
<keyword evidence="8" id="KW-0630">Potassium</keyword>
<keyword evidence="5" id="KW-0997">Cell inner membrane</keyword>
<dbReference type="Pfam" id="PF02386">
    <property type="entry name" value="TrkH"/>
    <property type="match status" value="1"/>
</dbReference>
<keyword evidence="10" id="KW-0406">Ion transport</keyword>